<dbReference type="GO" id="GO:0006508">
    <property type="term" value="P:proteolysis"/>
    <property type="evidence" value="ECO:0007669"/>
    <property type="project" value="UniProtKB-KW"/>
</dbReference>
<dbReference type="EC" id="5.6.2.3" evidence="4"/>
<dbReference type="Pfam" id="PF14214">
    <property type="entry name" value="Helitron_like_N"/>
    <property type="match status" value="1"/>
</dbReference>
<organism evidence="10">
    <name type="scientific">Zea mays</name>
    <name type="common">Maize</name>
    <dbReference type="NCBI Taxonomy" id="4577"/>
    <lineage>
        <taxon>Eukaryota</taxon>
        <taxon>Viridiplantae</taxon>
        <taxon>Streptophyta</taxon>
        <taxon>Embryophyta</taxon>
        <taxon>Tracheophyta</taxon>
        <taxon>Spermatophyta</taxon>
        <taxon>Magnoliopsida</taxon>
        <taxon>Liliopsida</taxon>
        <taxon>Poales</taxon>
        <taxon>Poaceae</taxon>
        <taxon>PACMAD clade</taxon>
        <taxon>Panicoideae</taxon>
        <taxon>Andropogonodae</taxon>
        <taxon>Andropogoneae</taxon>
        <taxon>Tripsacinae</taxon>
        <taxon>Zea</taxon>
    </lineage>
</organism>
<feature type="domain" description="DNA helicase Pif1-like DEAD-box helicase" evidence="7">
    <location>
        <begin position="1140"/>
        <end position="1263"/>
    </location>
</feature>
<evidence type="ECO:0000256" key="2">
    <source>
        <dbReference type="ARBA" id="ARBA00022670"/>
    </source>
</evidence>
<dbReference type="ExpressionAtlas" id="A0A1Q0XH88">
    <property type="expression patterns" value="baseline"/>
</dbReference>
<keyword evidence="4" id="KW-0347">Helicase</keyword>
<keyword evidence="4" id="KW-0233">DNA recombination</keyword>
<comment type="similarity">
    <text evidence="4">Belongs to the helicase family.</text>
</comment>
<proteinExistence type="inferred from homology"/>
<dbReference type="GO" id="GO:0008234">
    <property type="term" value="F:cysteine-type peptidase activity"/>
    <property type="evidence" value="ECO:0007669"/>
    <property type="project" value="InterPro"/>
</dbReference>
<feature type="region of interest" description="Disordered" evidence="5">
    <location>
        <begin position="1"/>
        <end position="93"/>
    </location>
</feature>
<accession>A0A1Q0XH88</accession>
<feature type="region of interest" description="Disordered" evidence="5">
    <location>
        <begin position="318"/>
        <end position="339"/>
    </location>
</feature>
<comment type="catalytic activity">
    <reaction evidence="4">
        <text>ATP + H2O = ADP + phosphate + H(+)</text>
        <dbReference type="Rhea" id="RHEA:13065"/>
        <dbReference type="ChEBI" id="CHEBI:15377"/>
        <dbReference type="ChEBI" id="CHEBI:15378"/>
        <dbReference type="ChEBI" id="CHEBI:30616"/>
        <dbReference type="ChEBI" id="CHEBI:43474"/>
        <dbReference type="ChEBI" id="CHEBI:456216"/>
        <dbReference type="EC" id="5.6.2.3"/>
    </reaction>
</comment>
<evidence type="ECO:0000259" key="9">
    <source>
        <dbReference type="Pfam" id="PF21530"/>
    </source>
</evidence>
<dbReference type="InterPro" id="IPR003653">
    <property type="entry name" value="Peptidase_C48_C"/>
</dbReference>
<evidence type="ECO:0000313" key="10">
    <source>
        <dbReference type="EMBL" id="AQK39358.1"/>
    </source>
</evidence>
<dbReference type="InterPro" id="IPR038765">
    <property type="entry name" value="Papain-like_cys_pep_sf"/>
</dbReference>
<gene>
    <name evidence="10" type="ORF">ZEAMMB73_Zm00001d023475</name>
</gene>
<dbReference type="InterPro" id="IPR027417">
    <property type="entry name" value="P-loop_NTPase"/>
</dbReference>
<dbReference type="EMBL" id="CM000786">
    <property type="protein sequence ID" value="AQK39358.1"/>
    <property type="molecule type" value="Genomic_DNA"/>
</dbReference>
<keyword evidence="4" id="KW-0547">Nucleotide-binding</keyword>
<dbReference type="GO" id="GO:0000723">
    <property type="term" value="P:telomere maintenance"/>
    <property type="evidence" value="ECO:0007669"/>
    <property type="project" value="InterPro"/>
</dbReference>
<evidence type="ECO:0000256" key="5">
    <source>
        <dbReference type="SAM" id="MobiDB-lite"/>
    </source>
</evidence>
<keyword evidence="4" id="KW-0227">DNA damage</keyword>
<dbReference type="InterPro" id="IPR010285">
    <property type="entry name" value="DNA_helicase_pif1-like_DEAD"/>
</dbReference>
<dbReference type="Gene3D" id="3.40.50.300">
    <property type="entry name" value="P-loop containing nucleotide triphosphate hydrolases"/>
    <property type="match status" value="1"/>
</dbReference>
<dbReference type="GO" id="GO:0006281">
    <property type="term" value="P:DNA repair"/>
    <property type="evidence" value="ECO:0007669"/>
    <property type="project" value="UniProtKB-KW"/>
</dbReference>
<sequence length="1533" mass="175672">MENGEPTETDQMEHNDGRTPLTNISNTITIADENGSKRLGPNVDAKERKRQRERERYAAMTVEQKNEKSRKRREASQRNKGPPIQTEGSTVSLSDGCSTIDFTNFATQVPNVNRDDDSDWLHRNETFKSDDVFTTRELLTPGGVHETVGNTPNHNLGRAAYFRERYKNLTPAGRELNRERLRLYNNTPKRKGSKIEYIRKRRALLADTLSQESIAMESPTYTPEVVHPTTDAIEPNGSALTPCDWVIPDIASNPFLPASTQTEDADSLRMSTRPLRRKQHVPRGERQAILARRNRQFEASISRNMATVAEDIISDAEEGDDRTQPHMTAKINNNVDDDDGVVFEDDADENEGYLFAGQYEDTDEDIEIDGSQDESSAIDVPDPYDKVYSNIPEETHMLKTVPNCGYCTAKKFEYETPGFCCRGGKVELAPLETPPQLKRLWDSADSDARHFRDNIRFFNGHFSFTSLYCCLDSMTTNVRDSGIYTFRAQGMMYHNIKSFGRDGGAEHKHLELYFYDDDPTLEHRYRKCREEHQQKDKEVIRQIVDILRGNPYSEHLRTMGHVENLDDYRIALNLDQTLNQKTYNTPLTSEVAAVWIEGSEGRGQFSKSVMLHGKDSSSHCIRSYHGCYDALSYPLFFPRGELGWHANIPKVGVSMDEVDAYRATHRASNANDEDAESPSHLCVSVRDYYCYKFQIRPGVFNPILHGKRLFQQFAVDTYIKIENSRLDYIRKNQDRLRADLYQGLVDSMLDGDIRGEKVGKRTVLSTSFIGGPRDMRRRYMDAMALVRKFGKPDIFLTMTCNPNWDEIRRELLPGQTPQDRPDLVVRVFHAKLQELKHRLTKQDILGKVRAYVYVVEFQKRGLPHAHFLLIMQRKYKLTCPEQYDLLISAEIPSNKYPELRKMVIKHMMHGPCGSLNPNCPCTKGRKSCKNHYPRPFSDTTLQGKDSYPIYRRRDDDRKEKVRGCELDNRWVVPYNPYLLRLFNCHINVEACGSIKAVKYLFKYIYKGHDRASVVMRDASKADDDVDEIKQYRDARWVTPPEALWRIYGFELSQISPPVMQLQLHLPNMHMVAFHERQMVERVVNRPGVDRSMLTSYFEANRLHEEARGILYRDFPEWYTWQSDAIVSATAFCHNTGLLVLLATLRNQGKIAVATATSGVAASIMPGGRTAHSRFKIPLTIDDGVVCSFTKQSGTAELLRKASLIIWDEASMTKRQAVEALDNSMRDIMGRPALPFGGKTIVFGGDFRQVLPVVRKGGSDNDLDNLIDFAFPNLNENMSDSTYITSRAILSTRNDWVDMINVKMIDRFQGEHMLKIGCPVILLRNIDPANGLCNGTSCRWEEKVKEGCKENPTVDCGNIYQEHRLQRGFCPARMESLFVGLSHNKPKKSVATAIVREVLSHDWLLLDYICTQGDLALIDFIKEIPCEPRVEVVLIDDAFVERKWMECLFQPSAYLGDEVFIPINIRETHWYLAVIHARNMEIQVLDSLGTSQDRKDLTDSIKGLQRQIDMISQRKELKDHRWPDLQVASGRSEK</sequence>
<evidence type="ECO:0000256" key="3">
    <source>
        <dbReference type="ARBA" id="ARBA00022801"/>
    </source>
</evidence>
<feature type="compositionally biased region" description="Basic and acidic residues" evidence="5">
    <location>
        <begin position="44"/>
        <end position="57"/>
    </location>
</feature>
<dbReference type="InParanoid" id="A0A1Q0XH88"/>
<dbReference type="SUPFAM" id="SSF52540">
    <property type="entry name" value="P-loop containing nucleoside triphosphate hydrolases"/>
    <property type="match status" value="2"/>
</dbReference>
<feature type="compositionally biased region" description="Polar residues" evidence="5">
    <location>
        <begin position="20"/>
        <end position="29"/>
    </location>
</feature>
<keyword evidence="4" id="KW-0067">ATP-binding</keyword>
<dbReference type="GO" id="GO:0006310">
    <property type="term" value="P:DNA recombination"/>
    <property type="evidence" value="ECO:0007669"/>
    <property type="project" value="UniProtKB-KW"/>
</dbReference>
<dbReference type="GO" id="GO:0043139">
    <property type="term" value="F:5'-3' DNA helicase activity"/>
    <property type="evidence" value="ECO:0007669"/>
    <property type="project" value="UniProtKB-EC"/>
</dbReference>
<dbReference type="PANTHER" id="PTHR10492:SF92">
    <property type="entry name" value="ATP-DEPENDENT DNA HELICASE"/>
    <property type="match status" value="1"/>
</dbReference>
<dbReference type="PANTHER" id="PTHR10492">
    <property type="match status" value="1"/>
</dbReference>
<dbReference type="InterPro" id="IPR049163">
    <property type="entry name" value="Pif1-like_2B_dom"/>
</dbReference>
<dbReference type="Pfam" id="PF21530">
    <property type="entry name" value="Pif1_2B_dom"/>
    <property type="match status" value="1"/>
</dbReference>
<dbReference type="InterPro" id="IPR025476">
    <property type="entry name" value="Helitron_helicase-like"/>
</dbReference>
<reference evidence="10" key="1">
    <citation type="submission" date="2015-12" db="EMBL/GenBank/DDBJ databases">
        <title>Update maize B73 reference genome by single molecule sequencing technologies.</title>
        <authorList>
            <consortium name="Maize Genome Sequencing Project"/>
            <person name="Ware D."/>
        </authorList>
    </citation>
    <scope>NUCLEOTIDE SEQUENCE</scope>
    <source>
        <tissue evidence="10">Seedling</tissue>
    </source>
</reference>
<dbReference type="PaxDb" id="4577-GRMZM2G419875_P01"/>
<evidence type="ECO:0000259" key="6">
    <source>
        <dbReference type="Pfam" id="PF02902"/>
    </source>
</evidence>
<dbReference type="Gene3D" id="3.40.395.10">
    <property type="entry name" value="Adenoviral Proteinase, Chain A"/>
    <property type="match status" value="1"/>
</dbReference>
<name>A0A1Q0XH88_MAIZE</name>
<dbReference type="Pfam" id="PF05970">
    <property type="entry name" value="PIF1"/>
    <property type="match status" value="1"/>
</dbReference>
<feature type="domain" description="DNA helicase Pif1-like 2B" evidence="9">
    <location>
        <begin position="1313"/>
        <end position="1336"/>
    </location>
</feature>
<feature type="domain" description="Helitron helicase-like" evidence="8">
    <location>
        <begin position="688"/>
        <end position="869"/>
    </location>
</feature>
<keyword evidence="4" id="KW-0234">DNA repair</keyword>
<feature type="compositionally biased region" description="Acidic residues" evidence="5">
    <location>
        <begin position="1"/>
        <end position="10"/>
    </location>
</feature>
<dbReference type="Pfam" id="PF02902">
    <property type="entry name" value="Peptidase_C48"/>
    <property type="match status" value="1"/>
</dbReference>
<dbReference type="SUPFAM" id="SSF54001">
    <property type="entry name" value="Cysteine proteinases"/>
    <property type="match status" value="1"/>
</dbReference>
<dbReference type="GO" id="GO:0005524">
    <property type="term" value="F:ATP binding"/>
    <property type="evidence" value="ECO:0007669"/>
    <property type="project" value="UniProtKB-KW"/>
</dbReference>
<evidence type="ECO:0000256" key="1">
    <source>
        <dbReference type="ARBA" id="ARBA00005234"/>
    </source>
</evidence>
<evidence type="ECO:0000256" key="4">
    <source>
        <dbReference type="RuleBase" id="RU363044"/>
    </source>
</evidence>
<feature type="domain" description="Ubiquitin-like protease family profile" evidence="6">
    <location>
        <begin position="1457"/>
        <end position="1508"/>
    </location>
</feature>
<keyword evidence="3 4" id="KW-0378">Hydrolase</keyword>
<comment type="similarity">
    <text evidence="1">Belongs to the peptidase C48 family.</text>
</comment>
<protein>
    <recommendedName>
        <fullName evidence="4">ATP-dependent DNA helicase</fullName>
        <ecNumber evidence="4">5.6.2.3</ecNumber>
    </recommendedName>
</protein>
<keyword evidence="2" id="KW-0645">Protease</keyword>
<comment type="cofactor">
    <cofactor evidence="4">
        <name>Mg(2+)</name>
        <dbReference type="ChEBI" id="CHEBI:18420"/>
    </cofactor>
</comment>
<evidence type="ECO:0000259" key="7">
    <source>
        <dbReference type="Pfam" id="PF05970"/>
    </source>
</evidence>
<evidence type="ECO:0000259" key="8">
    <source>
        <dbReference type="Pfam" id="PF14214"/>
    </source>
</evidence>